<sequence>MVKQAPEDRNLAPEQFPELNRQFYGGSLAPHDYLMQRYRSLFLAVQAPTRLREAFDERLSIGEVHATWSTPDEWDDVALRDYVSAESTVLLHHTAEALFRLYLAHAESPECPWLAVARLRIPSHFKKKVEAFLVDRRSAESAASLMNAFVGHPTPGEDDEKWTAIKDGLVLLMAHLGRRLLDEGPLYNSAKHGLSVLPGAAALAWGDQGGPLSVSADGPSITYLTVADGRRGKRWFQKTVWLNPEQTLVLTSVAIRQLANLWAVAKHRYLDEPWDATQMRWVTADGVKAILQPPSDSGVTVAVPSMGMELLYYLDDVEGS</sequence>
<gene>
    <name evidence="1" type="ORF">D0Z08_30635</name>
</gene>
<accession>A0A417XS74</accession>
<comment type="caution">
    <text evidence="1">The sequence shown here is derived from an EMBL/GenBank/DDBJ whole genome shotgun (WGS) entry which is preliminary data.</text>
</comment>
<proteinExistence type="predicted"/>
<keyword evidence="2" id="KW-1185">Reference proteome</keyword>
<organism evidence="1 2">
    <name type="scientific">Nocardioides immobilis</name>
    <dbReference type="NCBI Taxonomy" id="2049295"/>
    <lineage>
        <taxon>Bacteria</taxon>
        <taxon>Bacillati</taxon>
        <taxon>Actinomycetota</taxon>
        <taxon>Actinomycetes</taxon>
        <taxon>Propionibacteriales</taxon>
        <taxon>Nocardioidaceae</taxon>
        <taxon>Nocardioides</taxon>
    </lineage>
</organism>
<protein>
    <submittedName>
        <fullName evidence="1">Uncharacterized protein</fullName>
    </submittedName>
</protein>
<evidence type="ECO:0000313" key="1">
    <source>
        <dbReference type="EMBL" id="RHW23298.1"/>
    </source>
</evidence>
<dbReference type="Proteomes" id="UP000283644">
    <property type="component" value="Unassembled WGS sequence"/>
</dbReference>
<evidence type="ECO:0000313" key="2">
    <source>
        <dbReference type="Proteomes" id="UP000283644"/>
    </source>
</evidence>
<dbReference type="OrthoDB" id="5077512at2"/>
<dbReference type="EMBL" id="QXGH01000051">
    <property type="protein sequence ID" value="RHW23298.1"/>
    <property type="molecule type" value="Genomic_DNA"/>
</dbReference>
<dbReference type="AlphaFoldDB" id="A0A417XS74"/>
<name>A0A417XS74_9ACTN</name>
<reference evidence="1 2" key="1">
    <citation type="submission" date="2018-09" db="EMBL/GenBank/DDBJ databases">
        <title>Genome sequencing of Nocardioides immobilis CCTCC AB 2017083 for comparison to Nocardioides silvaticus.</title>
        <authorList>
            <person name="Li C."/>
            <person name="Wang G."/>
        </authorList>
    </citation>
    <scope>NUCLEOTIDE SEQUENCE [LARGE SCALE GENOMIC DNA]</scope>
    <source>
        <strain evidence="1 2">CCTCC AB 2017083</strain>
    </source>
</reference>
<dbReference type="RefSeq" id="WP_118929073.1">
    <property type="nucleotide sequence ID" value="NZ_QXGH01000051.1"/>
</dbReference>